<evidence type="ECO:0000256" key="2">
    <source>
        <dbReference type="ARBA" id="ARBA00022519"/>
    </source>
</evidence>
<evidence type="ECO:0000259" key="7">
    <source>
        <dbReference type="PROSITE" id="PS50192"/>
    </source>
</evidence>
<keyword evidence="2" id="KW-0997">Cell inner membrane</keyword>
<dbReference type="RefSeq" id="WP_074881920.1">
    <property type="nucleotide sequence ID" value="NZ_FOFM01000002.1"/>
</dbReference>
<dbReference type="PANTHER" id="PTHR32089:SF112">
    <property type="entry name" value="LYSOZYME-LIKE PROTEIN-RELATED"/>
    <property type="match status" value="1"/>
</dbReference>
<keyword evidence="2" id="KW-0472">Membrane</keyword>
<dbReference type="STRING" id="989403.SAMN05421798_102720"/>
<dbReference type="GO" id="GO:0005886">
    <property type="term" value="C:plasma membrane"/>
    <property type="evidence" value="ECO:0007669"/>
    <property type="project" value="UniProtKB-SubCell"/>
</dbReference>
<proteinExistence type="inferred from homology"/>
<dbReference type="InterPro" id="IPR039379">
    <property type="entry name" value="Protoglobin_sensor_dom"/>
</dbReference>
<keyword evidence="2" id="KW-1003">Cell membrane</keyword>
<evidence type="ECO:0000313" key="8">
    <source>
        <dbReference type="EMBL" id="KZL19236.1"/>
    </source>
</evidence>
<dbReference type="EMBL" id="LMCB01000015">
    <property type="protein sequence ID" value="KZL19236.1"/>
    <property type="molecule type" value="Genomic_DNA"/>
</dbReference>
<dbReference type="Gene3D" id="1.10.490.10">
    <property type="entry name" value="Globins"/>
    <property type="match status" value="1"/>
</dbReference>
<evidence type="ECO:0000256" key="3">
    <source>
        <dbReference type="ARBA" id="ARBA00023224"/>
    </source>
</evidence>
<dbReference type="InterPro" id="IPR009050">
    <property type="entry name" value="Globin-like_sf"/>
</dbReference>
<feature type="domain" description="Methyl-accepting transducer" evidence="6">
    <location>
        <begin position="172"/>
        <end position="412"/>
    </location>
</feature>
<keyword evidence="9" id="KW-1185">Reference proteome</keyword>
<dbReference type="Pfam" id="PF00015">
    <property type="entry name" value="MCPsignal"/>
    <property type="match status" value="1"/>
</dbReference>
<dbReference type="InterPro" id="IPR000727">
    <property type="entry name" value="T_SNARE_dom"/>
</dbReference>
<comment type="similarity">
    <text evidence="4">Belongs to the methyl-accepting chemotaxis (MCP) protein family.</text>
</comment>
<gene>
    <name evidence="8" type="primary">hemAT_2</name>
    <name evidence="8" type="ORF">PsAD2_01987</name>
</gene>
<dbReference type="CDD" id="cd01068">
    <property type="entry name" value="globin_sensor"/>
    <property type="match status" value="1"/>
</dbReference>
<dbReference type="InterPro" id="IPR012292">
    <property type="entry name" value="Globin/Proto"/>
</dbReference>
<dbReference type="InterPro" id="IPR004089">
    <property type="entry name" value="MCPsignal_dom"/>
</dbReference>
<accession>A0A165YU09</accession>
<evidence type="ECO:0000313" key="9">
    <source>
        <dbReference type="Proteomes" id="UP000076577"/>
    </source>
</evidence>
<feature type="domain" description="T-SNARE coiled-coil homology" evidence="7">
    <location>
        <begin position="342"/>
        <end position="404"/>
    </location>
</feature>
<keyword evidence="3 5" id="KW-0807">Transducer</keyword>
<dbReference type="GO" id="GO:0007165">
    <property type="term" value="P:signal transduction"/>
    <property type="evidence" value="ECO:0007669"/>
    <property type="project" value="UniProtKB-KW"/>
</dbReference>
<dbReference type="SUPFAM" id="SSF46458">
    <property type="entry name" value="Globin-like"/>
    <property type="match status" value="1"/>
</dbReference>
<dbReference type="SMART" id="SM00283">
    <property type="entry name" value="MA"/>
    <property type="match status" value="1"/>
</dbReference>
<dbReference type="PROSITE" id="PS50111">
    <property type="entry name" value="CHEMOTAXIS_TRANSDUC_2"/>
    <property type="match status" value="1"/>
</dbReference>
<evidence type="ECO:0000259" key="6">
    <source>
        <dbReference type="PROSITE" id="PS50111"/>
    </source>
</evidence>
<dbReference type="GO" id="GO:0020037">
    <property type="term" value="F:heme binding"/>
    <property type="evidence" value="ECO:0007669"/>
    <property type="project" value="InterPro"/>
</dbReference>
<dbReference type="PATRIC" id="fig|989403.3.peg.2126"/>
<dbReference type="Pfam" id="PF11563">
    <property type="entry name" value="Protoglobin"/>
    <property type="match status" value="1"/>
</dbReference>
<dbReference type="PANTHER" id="PTHR32089">
    <property type="entry name" value="METHYL-ACCEPTING CHEMOTAXIS PROTEIN MCPB"/>
    <property type="match status" value="1"/>
</dbReference>
<comment type="subcellular location">
    <subcellularLocation>
        <location evidence="1">Cell inner membrane</location>
        <topology evidence="1">Multi-pass membrane protein</topology>
    </subcellularLocation>
</comment>
<dbReference type="Proteomes" id="UP000076577">
    <property type="component" value="Unassembled WGS sequence"/>
</dbReference>
<evidence type="ECO:0000256" key="1">
    <source>
        <dbReference type="ARBA" id="ARBA00004429"/>
    </source>
</evidence>
<evidence type="ECO:0000256" key="4">
    <source>
        <dbReference type="ARBA" id="ARBA00029447"/>
    </source>
</evidence>
<dbReference type="Gene3D" id="1.10.287.950">
    <property type="entry name" value="Methyl-accepting chemotaxis protein"/>
    <property type="match status" value="1"/>
</dbReference>
<comment type="caution">
    <text evidence="8">The sequence shown here is derived from an EMBL/GenBank/DDBJ whole genome shotgun (WGS) entry which is preliminary data.</text>
</comment>
<dbReference type="OrthoDB" id="4514964at2"/>
<name>A0A165YU09_9HYPH</name>
<dbReference type="PROSITE" id="PS50192">
    <property type="entry name" value="T_SNARE"/>
    <property type="match status" value="1"/>
</dbReference>
<dbReference type="AlphaFoldDB" id="A0A165YU09"/>
<evidence type="ECO:0000256" key="5">
    <source>
        <dbReference type="PROSITE-ProRule" id="PRU00284"/>
    </source>
</evidence>
<dbReference type="SUPFAM" id="SSF58104">
    <property type="entry name" value="Methyl-accepting chemotaxis protein (MCP) signaling domain"/>
    <property type="match status" value="1"/>
</dbReference>
<sequence>MSDTIEGRLRYHCISLSELEELRNSKEIIMKIMPSVLDDFYNHIRSFPETLAIFENDAHMAHAKSKQLEHWGLICSGELDQHYADSVQRIGRTHQRLGLTPRWYIGAYSCLGSLLNAALSNQATIRIFSRAQRSARNLQGILHKVILLDMDLALTVYDQTGAEIRQAFLRKLVDSFEGSVGHVASSITNTADDLHGSAKSLSQTADLTNQISSDVATTSIDASQNVDAVRSATEELGLAISEIAEQVHKTTITATNATEASTKAFEQVSRLSNVAIEIGDIIDLINKISEQTHLLALNATIEAARAGELGKGFAVVAHEVKSLAEQTASATVKISAQISGIQESTTESKQAISDIKDVISEMSLSANAIASAVEQQGIATHSIASNISDAAAGTTQVSQSIGQVQAAAMQTDTTAISVLDAAAVLSQQACDLKASVRHFLSDLK</sequence>
<protein>
    <submittedName>
        <fullName evidence="8">Heme-based aerotactic transducer HemAT</fullName>
    </submittedName>
</protein>
<organism evidence="8 9">
    <name type="scientific">Pseudovibrio axinellae</name>
    <dbReference type="NCBI Taxonomy" id="989403"/>
    <lineage>
        <taxon>Bacteria</taxon>
        <taxon>Pseudomonadati</taxon>
        <taxon>Pseudomonadota</taxon>
        <taxon>Alphaproteobacteria</taxon>
        <taxon>Hyphomicrobiales</taxon>
        <taxon>Stappiaceae</taxon>
        <taxon>Pseudovibrio</taxon>
    </lineage>
</organism>
<dbReference type="GO" id="GO:0019825">
    <property type="term" value="F:oxygen binding"/>
    <property type="evidence" value="ECO:0007669"/>
    <property type="project" value="InterPro"/>
</dbReference>
<dbReference type="InterPro" id="IPR044398">
    <property type="entry name" value="Globin-sensor_dom"/>
</dbReference>
<reference evidence="8 9" key="1">
    <citation type="journal article" date="2016" name="Front. Microbiol.">
        <title>Comparative Genomic Analysis Reveals a Diverse Repertoire of Genes Involved in Prokaryote-Eukaryote Interactions within the Pseudovibrio Genus.</title>
        <authorList>
            <person name="Romano S."/>
            <person name="Fernandez-Guerra A."/>
            <person name="Reen F.J."/>
            <person name="Glockner F.O."/>
            <person name="Crowley S.P."/>
            <person name="O'Sullivan O."/>
            <person name="Cotter P.D."/>
            <person name="Adams C."/>
            <person name="Dobson A.D."/>
            <person name="O'Gara F."/>
        </authorList>
    </citation>
    <scope>NUCLEOTIDE SEQUENCE [LARGE SCALE GENOMIC DNA]</scope>
    <source>
        <strain evidence="8 9">Ad2</strain>
    </source>
</reference>